<protein>
    <submittedName>
        <fullName evidence="7">Echinoderm microtubule-associated protein-like elp-1</fullName>
    </submittedName>
</protein>
<dbReference type="PROSITE" id="PS50294">
    <property type="entry name" value="WD_REPEATS_REGION"/>
    <property type="match status" value="1"/>
</dbReference>
<comment type="similarity">
    <text evidence="1">Belongs to the WD repeat EMAP family.</text>
</comment>
<feature type="repeat" description="WD" evidence="4">
    <location>
        <begin position="805"/>
        <end position="840"/>
    </location>
</feature>
<dbReference type="SUPFAM" id="SSF50998">
    <property type="entry name" value="Quinoprotein alcohol dehydrogenase-like"/>
    <property type="match status" value="1"/>
</dbReference>
<dbReference type="PROSITE" id="PS50082">
    <property type="entry name" value="WD_REPEATS_2"/>
    <property type="match status" value="2"/>
</dbReference>
<accession>A0AAV8AGZ2</accession>
<proteinExistence type="inferred from homology"/>
<gene>
    <name evidence="7" type="ORF">M0812_04010</name>
</gene>
<dbReference type="InterPro" id="IPR015943">
    <property type="entry name" value="WD40/YVTN_repeat-like_dom_sf"/>
</dbReference>
<organism evidence="7 8">
    <name type="scientific">Anaeramoeba flamelloides</name>
    <dbReference type="NCBI Taxonomy" id="1746091"/>
    <lineage>
        <taxon>Eukaryota</taxon>
        <taxon>Metamonada</taxon>
        <taxon>Anaeramoebidae</taxon>
        <taxon>Anaeramoeba</taxon>
    </lineage>
</organism>
<dbReference type="SMART" id="SM00320">
    <property type="entry name" value="WD40"/>
    <property type="match status" value="9"/>
</dbReference>
<dbReference type="InterPro" id="IPR036322">
    <property type="entry name" value="WD40_repeat_dom_sf"/>
</dbReference>
<dbReference type="Pfam" id="PF23414">
    <property type="entry name" value="Beta-prop_EML_2"/>
    <property type="match status" value="1"/>
</dbReference>
<dbReference type="InterPro" id="IPR011047">
    <property type="entry name" value="Quinoprotein_ADH-like_sf"/>
</dbReference>
<dbReference type="InterPro" id="IPR050630">
    <property type="entry name" value="WD_repeat_EMAP"/>
</dbReference>
<sequence length="840" mass="95198">MDNKAYREKIDLPNNKYKFWLYVTTVKAKSLTQKDTKNKTSDPYCFLKVNSQEFRGKVVFQSTQPAYNQVFRFGIIDFEETLRVEIFHLETFLNDPSLGYIEIPLKSLKTLKRQQKFHLLKNGEKGQIELKLEIVSAPPQTFSPKREKYISKKSECTIPAYPFGGYVSPKTNTQRNNFSTQQQQQQQQILQKKQQQQQQQPKPIYKPTPKNQTNLTNTQNTKTTFKSSQQLQTNETKTSTNFGMKQNVQQQNKLQPNFKSTQQSKLLEKDNSPKSQTKIDLELEYVYGYRGWEGRNNIHFTKSGEVAYFAAKIGIVLNLEKNTQKFFFGHDNEITCIMIHPSGNIVATGQNGDNSKICIWNTDNCSLITTFNVQHKGGVVYLAFSNDGKKLISIGSDDDHTINLYDLEANRLLDSKKGHGNKLLSVDFDPNNPDRFVICGIRIILFGTCTDGKLNWKEGDFGNKQKIMLLSIVFNYNGDVLTGTSQGDIAIWDYSEMKIKKTIRTHVGPCVTIHNTKEGVFASGGKDGKVKLFKSEDYSLIVTITKIIAGPIRSVDYKDGLLIVGTNKNQIWKANVRTNEVELAVYCHGEEIHGLACDIERKRFVTGSDDRTIIAWDALGKKNMRKKPVNGQPRAVVFSNNGAFLGIGLKDGEFIILRAADFAQIVNKKEITTGIVKMSFSSDSHYLAILDYGGKIHIYDAFLGFKRSIIINNVGTKIFGIDWSSESAYLRVCNYGVVNIYDCSTGKLVRNLQQELQWDTKNAIYSQKQTNISTINIHKNGNFLVGNSKGEIKLFSNQNSIPKILTGHSSIIAGVEFLQYSHILSIGGEDKCIFQWRLKY</sequence>
<feature type="region of interest" description="Disordered" evidence="5">
    <location>
        <begin position="167"/>
        <end position="237"/>
    </location>
</feature>
<evidence type="ECO:0000313" key="7">
    <source>
        <dbReference type="EMBL" id="KAJ3452246.1"/>
    </source>
</evidence>
<reference evidence="7" key="1">
    <citation type="submission" date="2022-08" db="EMBL/GenBank/DDBJ databases">
        <title>Novel sulphate-reducing endosymbionts in the free-living metamonad Anaeramoeba.</title>
        <authorList>
            <person name="Jerlstrom-Hultqvist J."/>
            <person name="Cepicka I."/>
            <person name="Gallot-Lavallee L."/>
            <person name="Salas-Leiva D."/>
            <person name="Curtis B.A."/>
            <person name="Zahonova K."/>
            <person name="Pipaliya S."/>
            <person name="Dacks J."/>
            <person name="Roger A.J."/>
        </authorList>
    </citation>
    <scope>NUCLEOTIDE SEQUENCE</scope>
    <source>
        <strain evidence="7">Busselton2</strain>
    </source>
</reference>
<dbReference type="SUPFAM" id="SSF49562">
    <property type="entry name" value="C2 domain (Calcium/lipid-binding domain, CaLB)"/>
    <property type="match status" value="1"/>
</dbReference>
<keyword evidence="3" id="KW-0677">Repeat</keyword>
<dbReference type="Pfam" id="PF23409">
    <property type="entry name" value="Beta-prop_EML"/>
    <property type="match status" value="1"/>
</dbReference>
<dbReference type="GO" id="GO:0008017">
    <property type="term" value="F:microtubule binding"/>
    <property type="evidence" value="ECO:0007669"/>
    <property type="project" value="TreeGrafter"/>
</dbReference>
<dbReference type="InterPro" id="IPR001680">
    <property type="entry name" value="WD40_rpt"/>
</dbReference>
<dbReference type="PROSITE" id="PS50004">
    <property type="entry name" value="C2"/>
    <property type="match status" value="1"/>
</dbReference>
<evidence type="ECO:0000259" key="6">
    <source>
        <dbReference type="PROSITE" id="PS50004"/>
    </source>
</evidence>
<evidence type="ECO:0000256" key="5">
    <source>
        <dbReference type="SAM" id="MobiDB-lite"/>
    </source>
</evidence>
<dbReference type="PANTHER" id="PTHR13720">
    <property type="entry name" value="WD-40 REPEAT PROTEIN"/>
    <property type="match status" value="1"/>
</dbReference>
<comment type="caution">
    <text evidence="7">The sequence shown here is derived from an EMBL/GenBank/DDBJ whole genome shotgun (WGS) entry which is preliminary data.</text>
</comment>
<dbReference type="Proteomes" id="UP001146793">
    <property type="component" value="Unassembled WGS sequence"/>
</dbReference>
<feature type="compositionally biased region" description="Polar residues" evidence="5">
    <location>
        <begin position="169"/>
        <end position="180"/>
    </location>
</feature>
<feature type="compositionally biased region" description="Low complexity" evidence="5">
    <location>
        <begin position="207"/>
        <end position="230"/>
    </location>
</feature>
<dbReference type="SUPFAM" id="SSF50978">
    <property type="entry name" value="WD40 repeat-like"/>
    <property type="match status" value="1"/>
</dbReference>
<evidence type="ECO:0000256" key="1">
    <source>
        <dbReference type="ARBA" id="ARBA00006489"/>
    </source>
</evidence>
<dbReference type="Gene3D" id="2.60.40.150">
    <property type="entry name" value="C2 domain"/>
    <property type="match status" value="1"/>
</dbReference>
<keyword evidence="2 4" id="KW-0853">WD repeat</keyword>
<name>A0AAV8AGZ2_9EUKA</name>
<evidence type="ECO:0000256" key="3">
    <source>
        <dbReference type="ARBA" id="ARBA00022737"/>
    </source>
</evidence>
<feature type="repeat" description="WD" evidence="4">
    <location>
        <begin position="585"/>
        <end position="626"/>
    </location>
</feature>
<dbReference type="InterPro" id="IPR055439">
    <property type="entry name" value="Beta-prop_EML_1st"/>
</dbReference>
<dbReference type="InterPro" id="IPR005108">
    <property type="entry name" value="HELP"/>
</dbReference>
<feature type="compositionally biased region" description="Low complexity" evidence="5">
    <location>
        <begin position="181"/>
        <end position="200"/>
    </location>
</feature>
<dbReference type="InterPro" id="IPR035892">
    <property type="entry name" value="C2_domain_sf"/>
</dbReference>
<evidence type="ECO:0000313" key="8">
    <source>
        <dbReference type="Proteomes" id="UP001146793"/>
    </source>
</evidence>
<dbReference type="InterPro" id="IPR000008">
    <property type="entry name" value="C2_dom"/>
</dbReference>
<dbReference type="SMART" id="SM00239">
    <property type="entry name" value="C2"/>
    <property type="match status" value="1"/>
</dbReference>
<evidence type="ECO:0000256" key="4">
    <source>
        <dbReference type="PROSITE-ProRule" id="PRU00221"/>
    </source>
</evidence>
<dbReference type="PANTHER" id="PTHR13720:SF33">
    <property type="entry name" value="HELP DOMAIN-CONTAINING PROTEIN"/>
    <property type="match status" value="1"/>
</dbReference>
<feature type="domain" description="C2" evidence="6">
    <location>
        <begin position="4"/>
        <end position="118"/>
    </location>
</feature>
<dbReference type="Gene3D" id="2.130.10.10">
    <property type="entry name" value="YVTN repeat-like/Quinoprotein amine dehydrogenase"/>
    <property type="match status" value="2"/>
</dbReference>
<evidence type="ECO:0000256" key="2">
    <source>
        <dbReference type="ARBA" id="ARBA00022574"/>
    </source>
</evidence>
<dbReference type="AlphaFoldDB" id="A0AAV8AGZ2"/>
<dbReference type="InterPro" id="IPR055442">
    <property type="entry name" value="Beta-prop_EML-like_2nd"/>
</dbReference>
<dbReference type="EMBL" id="JANTQA010000008">
    <property type="protein sequence ID" value="KAJ3452246.1"/>
    <property type="molecule type" value="Genomic_DNA"/>
</dbReference>
<dbReference type="Pfam" id="PF03451">
    <property type="entry name" value="HELP"/>
    <property type="match status" value="1"/>
</dbReference>
<dbReference type="Pfam" id="PF00168">
    <property type="entry name" value="C2"/>
    <property type="match status" value="1"/>
</dbReference>